<dbReference type="Gene3D" id="2.30.40.10">
    <property type="entry name" value="Urease, subunit C, domain 1"/>
    <property type="match status" value="1"/>
</dbReference>
<dbReference type="SUPFAM" id="SSF51556">
    <property type="entry name" value="Metallo-dependent hydrolases"/>
    <property type="match status" value="1"/>
</dbReference>
<sequence>MDVVIRDATVRDESQPVDIGIEGEYVESVRPEIAATAPVEIDAGGGLVLPSFVDAHSHLDKAYFTDLAEPPTDGTLPELIELTGQIKRDLTVADVRERIERATRAAVANGTTKIRTHLDVGDVWEHRSVEAALDAKAALSDIADIQTVAMPLVLSGDRKGLTEADIDRLETALEMGVDAVGGEPNKEDTAELERTTIDEYFRLARAYDAEIDLHADGLNSTTARTAEYIARKTIDEGMEGRVQVGHVSALSYYDEWHRRDVIDLFERADLDVVTTPKEDQIVADHDTTAVTDLFDAGVTLSVGHNNIAGTISPFGSLDMLEPAWLLAHVVGMRTPSDVGRLLDSVTHNPASALGLDAYGLAPGCKADLTVCAESDPMELLRTRRPRPVVLKDGAVVASSSTATTVGPDGEHEL</sequence>
<accession>A0A1G7KDX0</accession>
<dbReference type="Pfam" id="PF01979">
    <property type="entry name" value="Amidohydro_1"/>
    <property type="match status" value="1"/>
</dbReference>
<dbReference type="Gene3D" id="3.20.20.140">
    <property type="entry name" value="Metal-dependent hydrolases"/>
    <property type="match status" value="1"/>
</dbReference>
<keyword evidence="3" id="KW-1185">Reference proteome</keyword>
<evidence type="ECO:0000313" key="2">
    <source>
        <dbReference type="EMBL" id="SDF35362.1"/>
    </source>
</evidence>
<dbReference type="Proteomes" id="UP000199076">
    <property type="component" value="Unassembled WGS sequence"/>
</dbReference>
<gene>
    <name evidence="2" type="ORF">SAMN05216218_105267</name>
</gene>
<dbReference type="PANTHER" id="PTHR32027:SF9">
    <property type="entry name" value="BLL3847 PROTEIN"/>
    <property type="match status" value="1"/>
</dbReference>
<protein>
    <submittedName>
        <fullName evidence="2">Cytosine deaminase</fullName>
    </submittedName>
</protein>
<dbReference type="PANTHER" id="PTHR32027">
    <property type="entry name" value="CYTOSINE DEAMINASE"/>
    <property type="match status" value="1"/>
</dbReference>
<dbReference type="InterPro" id="IPR052349">
    <property type="entry name" value="Metallo-hydrolase_Enzymes"/>
</dbReference>
<dbReference type="OrthoDB" id="8791at2157"/>
<dbReference type="InterPro" id="IPR011059">
    <property type="entry name" value="Metal-dep_hydrolase_composite"/>
</dbReference>
<proteinExistence type="predicted"/>
<name>A0A1G7KDX0_9EURY</name>
<evidence type="ECO:0000313" key="3">
    <source>
        <dbReference type="Proteomes" id="UP000199076"/>
    </source>
</evidence>
<dbReference type="SUPFAM" id="SSF51338">
    <property type="entry name" value="Composite domain of metallo-dependent hydrolases"/>
    <property type="match status" value="1"/>
</dbReference>
<dbReference type="EMBL" id="FNBK01000005">
    <property type="protein sequence ID" value="SDF35362.1"/>
    <property type="molecule type" value="Genomic_DNA"/>
</dbReference>
<dbReference type="AlphaFoldDB" id="A0A1G7KDX0"/>
<dbReference type="InterPro" id="IPR006680">
    <property type="entry name" value="Amidohydro-rel"/>
</dbReference>
<dbReference type="RefSeq" id="WP_092690716.1">
    <property type="nucleotide sequence ID" value="NZ_FNBK01000005.1"/>
</dbReference>
<dbReference type="InterPro" id="IPR032466">
    <property type="entry name" value="Metal_Hydrolase"/>
</dbReference>
<reference evidence="3" key="1">
    <citation type="submission" date="2016-10" db="EMBL/GenBank/DDBJ databases">
        <authorList>
            <person name="Varghese N."/>
            <person name="Submissions S."/>
        </authorList>
    </citation>
    <scope>NUCLEOTIDE SEQUENCE [LARGE SCALE GENOMIC DNA]</scope>
    <source>
        <strain evidence="3">IBRC-M 10760</strain>
    </source>
</reference>
<evidence type="ECO:0000259" key="1">
    <source>
        <dbReference type="Pfam" id="PF01979"/>
    </source>
</evidence>
<organism evidence="2 3">
    <name type="scientific">Halorientalis regularis</name>
    <dbReference type="NCBI Taxonomy" id="660518"/>
    <lineage>
        <taxon>Archaea</taxon>
        <taxon>Methanobacteriati</taxon>
        <taxon>Methanobacteriota</taxon>
        <taxon>Stenosarchaea group</taxon>
        <taxon>Halobacteria</taxon>
        <taxon>Halobacteriales</taxon>
        <taxon>Haloarculaceae</taxon>
        <taxon>Halorientalis</taxon>
    </lineage>
</organism>
<dbReference type="GO" id="GO:0016814">
    <property type="term" value="F:hydrolase activity, acting on carbon-nitrogen (but not peptide) bonds, in cyclic amidines"/>
    <property type="evidence" value="ECO:0007669"/>
    <property type="project" value="TreeGrafter"/>
</dbReference>
<dbReference type="STRING" id="660518.SAMN05216218_105267"/>
<feature type="domain" description="Amidohydrolase-related" evidence="1">
    <location>
        <begin position="47"/>
        <end position="389"/>
    </location>
</feature>